<dbReference type="EMBL" id="CP102290">
    <property type="protein sequence ID" value="UWP60026.1"/>
    <property type="molecule type" value="Genomic_DNA"/>
</dbReference>
<comment type="subcellular location">
    <subcellularLocation>
        <location evidence="7">Cell membrane</location>
        <topology evidence="7">Peripheral membrane protein</topology>
    </subcellularLocation>
    <subcellularLocation>
        <location evidence="1">Membrane</location>
    </subcellularLocation>
</comment>
<dbReference type="InterPro" id="IPR026015">
    <property type="entry name" value="ATP_synth_OSCP/delta_N_sf"/>
</dbReference>
<evidence type="ECO:0000313" key="8">
    <source>
        <dbReference type="EMBL" id="UWP60026.1"/>
    </source>
</evidence>
<evidence type="ECO:0000256" key="7">
    <source>
        <dbReference type="HAMAP-Rule" id="MF_01416"/>
    </source>
</evidence>
<evidence type="ECO:0000256" key="4">
    <source>
        <dbReference type="ARBA" id="ARBA00023065"/>
    </source>
</evidence>
<comment type="function">
    <text evidence="7">This protein is part of the stalk that links CF(0) to CF(1). It either transmits conformational changes from CF(0) to CF(1) or is implicated in proton conduction.</text>
</comment>
<dbReference type="SUPFAM" id="SSF47928">
    <property type="entry name" value="N-terminal domain of the delta subunit of the F1F0-ATP synthase"/>
    <property type="match status" value="1"/>
</dbReference>
<comment type="similarity">
    <text evidence="7">Belongs to the ATPase delta chain family.</text>
</comment>
<evidence type="ECO:0000256" key="3">
    <source>
        <dbReference type="ARBA" id="ARBA00022781"/>
    </source>
</evidence>
<gene>
    <name evidence="7 8" type="primary">atpH</name>
    <name evidence="8" type="ORF">NQ502_02920</name>
</gene>
<evidence type="ECO:0000256" key="6">
    <source>
        <dbReference type="ARBA" id="ARBA00023310"/>
    </source>
</evidence>
<name>A0ABY5VIH3_9FIRM</name>
<keyword evidence="2 7" id="KW-0813">Transport</keyword>
<accession>A0ABY5VIH3</accession>
<keyword evidence="6 7" id="KW-0066">ATP synthesis</keyword>
<evidence type="ECO:0000256" key="2">
    <source>
        <dbReference type="ARBA" id="ARBA00022448"/>
    </source>
</evidence>
<dbReference type="NCBIfam" id="TIGR01145">
    <property type="entry name" value="ATP_synt_delta"/>
    <property type="match status" value="1"/>
</dbReference>
<evidence type="ECO:0000313" key="9">
    <source>
        <dbReference type="Proteomes" id="UP001060164"/>
    </source>
</evidence>
<keyword evidence="9" id="KW-1185">Reference proteome</keyword>
<dbReference type="PANTHER" id="PTHR11910">
    <property type="entry name" value="ATP SYNTHASE DELTA CHAIN"/>
    <property type="match status" value="1"/>
</dbReference>
<proteinExistence type="inferred from homology"/>
<keyword evidence="5 7" id="KW-0472">Membrane</keyword>
<keyword evidence="7" id="KW-1003">Cell membrane</keyword>
<organism evidence="8 9">
    <name type="scientific">Ruminococcus gauvreauii</name>
    <dbReference type="NCBI Taxonomy" id="438033"/>
    <lineage>
        <taxon>Bacteria</taxon>
        <taxon>Bacillati</taxon>
        <taxon>Bacillota</taxon>
        <taxon>Clostridia</taxon>
        <taxon>Eubacteriales</taxon>
        <taxon>Oscillospiraceae</taxon>
        <taxon>Ruminococcus</taxon>
    </lineage>
</organism>
<reference evidence="8" key="1">
    <citation type="journal article" date="2022" name="Cell">
        <title>Design, construction, and in vivo augmentation of a complex gut microbiome.</title>
        <authorList>
            <person name="Cheng A.G."/>
            <person name="Ho P.Y."/>
            <person name="Aranda-Diaz A."/>
            <person name="Jain S."/>
            <person name="Yu F.B."/>
            <person name="Meng X."/>
            <person name="Wang M."/>
            <person name="Iakiviak M."/>
            <person name="Nagashima K."/>
            <person name="Zhao A."/>
            <person name="Murugkar P."/>
            <person name="Patil A."/>
            <person name="Atabakhsh K."/>
            <person name="Weakley A."/>
            <person name="Yan J."/>
            <person name="Brumbaugh A.R."/>
            <person name="Higginbottom S."/>
            <person name="Dimas A."/>
            <person name="Shiver A.L."/>
            <person name="Deutschbauer A."/>
            <person name="Neff N."/>
            <person name="Sonnenburg J.L."/>
            <person name="Huang K.C."/>
            <person name="Fischbach M.A."/>
        </authorList>
    </citation>
    <scope>NUCLEOTIDE SEQUENCE</scope>
    <source>
        <strain evidence="8">DSM 19829</strain>
    </source>
</reference>
<dbReference type="Gene3D" id="1.10.520.20">
    <property type="entry name" value="N-terminal domain of the delta subunit of the F1F0-ATP synthase"/>
    <property type="match status" value="1"/>
</dbReference>
<dbReference type="InterPro" id="IPR000711">
    <property type="entry name" value="ATPase_OSCP/dsu"/>
</dbReference>
<protein>
    <recommendedName>
        <fullName evidence="7">ATP synthase subunit delta</fullName>
    </recommendedName>
    <alternativeName>
        <fullName evidence="7">ATP synthase F(1) sector subunit delta</fullName>
    </alternativeName>
    <alternativeName>
        <fullName evidence="7">F-type ATPase subunit delta</fullName>
        <shortName evidence="7">F-ATPase subunit delta</shortName>
    </alternativeName>
</protein>
<dbReference type="Proteomes" id="UP001060164">
    <property type="component" value="Chromosome"/>
</dbReference>
<dbReference type="HAMAP" id="MF_01416">
    <property type="entry name" value="ATP_synth_delta_bact"/>
    <property type="match status" value="1"/>
</dbReference>
<evidence type="ECO:0000256" key="5">
    <source>
        <dbReference type="ARBA" id="ARBA00023136"/>
    </source>
</evidence>
<keyword evidence="3 7" id="KW-0375">Hydrogen ion transport</keyword>
<keyword evidence="7" id="KW-0139">CF(1)</keyword>
<evidence type="ECO:0000256" key="1">
    <source>
        <dbReference type="ARBA" id="ARBA00004370"/>
    </source>
</evidence>
<dbReference type="RefSeq" id="WP_028529611.1">
    <property type="nucleotide sequence ID" value="NZ_CABLBR010000029.1"/>
</dbReference>
<comment type="function">
    <text evidence="7">F(1)F(0) ATP synthase produces ATP from ADP in the presence of a proton or sodium gradient. F-type ATPases consist of two structural domains, F(1) containing the extramembraneous catalytic core and F(0) containing the membrane proton channel, linked together by a central stalk and a peripheral stalk. During catalysis, ATP synthesis in the catalytic domain of F(1) is coupled via a rotary mechanism of the central stalk subunits to proton translocation.</text>
</comment>
<dbReference type="Pfam" id="PF00213">
    <property type="entry name" value="OSCP"/>
    <property type="match status" value="1"/>
</dbReference>
<keyword evidence="4 7" id="KW-0406">Ion transport</keyword>
<dbReference type="PRINTS" id="PR00125">
    <property type="entry name" value="ATPASEDELTA"/>
</dbReference>
<sequence>MTQTAINYARVLYELAIPGERIEETGELLDKEPLVLNALKSPVVHMEEKYRVIDRIFPTELHSFLKVVCSYGRVDELQEILREYRKYVHQRRQIVDAVIEYVTPPGEAQEEKICAFLKKKYHAKQVVLEKIRKPELIGGFVLHVKDEEYDWSLKGRLQQLEQKLTRR</sequence>